<dbReference type="CDD" id="cd09009">
    <property type="entry name" value="PNP-EcPNPII_like"/>
    <property type="match status" value="1"/>
</dbReference>
<dbReference type="NCBIfam" id="TIGR01697">
    <property type="entry name" value="PNPH-PUNA-XAPA"/>
    <property type="match status" value="1"/>
</dbReference>
<dbReference type="InterPro" id="IPR011268">
    <property type="entry name" value="Purine_phosphorylase"/>
</dbReference>
<keyword evidence="8" id="KW-1185">Reference proteome</keyword>
<evidence type="ECO:0000256" key="5">
    <source>
        <dbReference type="PIRNR" id="PIRNR000477"/>
    </source>
</evidence>
<comment type="caution">
    <text evidence="7">The sequence shown here is derived from an EMBL/GenBank/DDBJ whole genome shotgun (WGS) entry which is preliminary data.</text>
</comment>
<dbReference type="InterPro" id="IPR035994">
    <property type="entry name" value="Nucleoside_phosphorylase_sf"/>
</dbReference>
<dbReference type="NCBIfam" id="NF006054">
    <property type="entry name" value="PRK08202.1"/>
    <property type="match status" value="1"/>
</dbReference>
<dbReference type="InterPro" id="IPR000845">
    <property type="entry name" value="Nucleoside_phosphorylase_d"/>
</dbReference>
<evidence type="ECO:0000256" key="1">
    <source>
        <dbReference type="ARBA" id="ARBA00005058"/>
    </source>
</evidence>
<proteinExistence type="inferred from homology"/>
<evidence type="ECO:0000259" key="6">
    <source>
        <dbReference type="Pfam" id="PF01048"/>
    </source>
</evidence>
<dbReference type="PANTHER" id="PTHR11904:SF9">
    <property type="entry name" value="PURINE NUCLEOSIDE PHOSPHORYLASE-RELATED"/>
    <property type="match status" value="1"/>
</dbReference>
<feature type="domain" description="Nucleoside phosphorylase" evidence="6">
    <location>
        <begin position="26"/>
        <end position="292"/>
    </location>
</feature>
<sequence length="296" mass="31687">MSISDRAAATIAEINRLVPVELQSPKVAVICGSGLQHLADALSPSPRVEINFADLPNFPQTTVEGHTGKLVFGLFGNVPSVCMVGRVHFYEGISFDLTTYPARVFSVMGVETLIVTNASGGLNPDYKVGDLMVLNDHINFPGLAGSHPLKGPNDSTFGPRFQPLSDAYDHALRIKLFETAKTLNLSRAIHEGVYVFVSGPTYETRAESRMLRMFGGDCVGMSTVPEIIVARHSGMRVLAISLITNAVVMTPTPKASDGAADLAEGIANHAEVIEAARLAGNDLQLLVLEVIKATYQ</sequence>
<comment type="function">
    <text evidence="5">The purine nucleoside phosphorylases catalyze the phosphorolytic breakdown of the N-glycosidic bond in the beta-(deoxy)ribonucleoside molecules, with the formation of the corresponding free purine bases and pentose-1-phosphate.</text>
</comment>
<dbReference type="Pfam" id="PF01048">
    <property type="entry name" value="PNP_UDP_1"/>
    <property type="match status" value="1"/>
</dbReference>
<gene>
    <name evidence="7" type="ORF">BZA70DRAFT_294191</name>
</gene>
<dbReference type="EMBL" id="JBBJBU010000002">
    <property type="protein sequence ID" value="KAK7206809.1"/>
    <property type="molecule type" value="Genomic_DNA"/>
</dbReference>
<dbReference type="PANTHER" id="PTHR11904">
    <property type="entry name" value="METHYLTHIOADENOSINE/PURINE NUCLEOSIDE PHOSPHORYLASE"/>
    <property type="match status" value="1"/>
</dbReference>
<evidence type="ECO:0000256" key="2">
    <source>
        <dbReference type="ARBA" id="ARBA00006751"/>
    </source>
</evidence>
<evidence type="ECO:0000313" key="8">
    <source>
        <dbReference type="Proteomes" id="UP001498771"/>
    </source>
</evidence>
<name>A0ABR1FAE1_9ASCO</name>
<dbReference type="Proteomes" id="UP001498771">
    <property type="component" value="Unassembled WGS sequence"/>
</dbReference>
<dbReference type="PIRSF" id="PIRSF000477">
    <property type="entry name" value="PurNPase"/>
    <property type="match status" value="1"/>
</dbReference>
<organism evidence="7 8">
    <name type="scientific">Myxozyma melibiosi</name>
    <dbReference type="NCBI Taxonomy" id="54550"/>
    <lineage>
        <taxon>Eukaryota</taxon>
        <taxon>Fungi</taxon>
        <taxon>Dikarya</taxon>
        <taxon>Ascomycota</taxon>
        <taxon>Saccharomycotina</taxon>
        <taxon>Lipomycetes</taxon>
        <taxon>Lipomycetales</taxon>
        <taxon>Lipomycetaceae</taxon>
        <taxon>Myxozyma</taxon>
    </lineage>
</organism>
<accession>A0ABR1FAE1</accession>
<dbReference type="EC" id="2.4.2.1" evidence="5"/>
<comment type="pathway">
    <text evidence="1 5">Purine metabolism; purine nucleoside salvage.</text>
</comment>
<keyword evidence="4 5" id="KW-0808">Transferase</keyword>
<dbReference type="SUPFAM" id="SSF53167">
    <property type="entry name" value="Purine and uridine phosphorylases"/>
    <property type="match status" value="1"/>
</dbReference>
<reference evidence="7 8" key="1">
    <citation type="submission" date="2024-03" db="EMBL/GenBank/DDBJ databases">
        <title>Genome-scale model development and genomic sequencing of the oleaginous clade Lipomyces.</title>
        <authorList>
            <consortium name="Lawrence Berkeley National Laboratory"/>
            <person name="Czajka J.J."/>
            <person name="Han Y."/>
            <person name="Kim J."/>
            <person name="Mondo S.J."/>
            <person name="Hofstad B.A."/>
            <person name="Robles A."/>
            <person name="Haridas S."/>
            <person name="Riley R."/>
            <person name="LaButti K."/>
            <person name="Pangilinan J."/>
            <person name="Andreopoulos W."/>
            <person name="Lipzen A."/>
            <person name="Yan J."/>
            <person name="Wang M."/>
            <person name="Ng V."/>
            <person name="Grigoriev I.V."/>
            <person name="Spatafora J.W."/>
            <person name="Magnuson J.K."/>
            <person name="Baker S.E."/>
            <person name="Pomraning K.R."/>
        </authorList>
    </citation>
    <scope>NUCLEOTIDE SEQUENCE [LARGE SCALE GENOMIC DNA]</scope>
    <source>
        <strain evidence="7 8">Phaff 52-87</strain>
    </source>
</reference>
<keyword evidence="3 5" id="KW-0328">Glycosyltransferase</keyword>
<dbReference type="RefSeq" id="XP_064769842.1">
    <property type="nucleotide sequence ID" value="XM_064914432.1"/>
</dbReference>
<evidence type="ECO:0000313" key="7">
    <source>
        <dbReference type="EMBL" id="KAK7206809.1"/>
    </source>
</evidence>
<dbReference type="Gene3D" id="3.40.50.1580">
    <property type="entry name" value="Nucleoside phosphorylase domain"/>
    <property type="match status" value="1"/>
</dbReference>
<evidence type="ECO:0000256" key="3">
    <source>
        <dbReference type="ARBA" id="ARBA00022676"/>
    </source>
</evidence>
<dbReference type="GeneID" id="90039944"/>
<evidence type="ECO:0000256" key="4">
    <source>
        <dbReference type="ARBA" id="ARBA00022679"/>
    </source>
</evidence>
<protein>
    <recommendedName>
        <fullName evidence="5">Purine nucleoside phosphorylase</fullName>
        <ecNumber evidence="5">2.4.2.1</ecNumber>
    </recommendedName>
    <alternativeName>
        <fullName evidence="5">Inosine-guanosine phosphorylase</fullName>
    </alternativeName>
</protein>
<comment type="similarity">
    <text evidence="2 5">Belongs to the PNP/MTAP phosphorylase family.</text>
</comment>